<keyword evidence="2" id="KW-0808">Transferase</keyword>
<comment type="caution">
    <text evidence="2">The sequence shown here is derived from an EMBL/GenBank/DDBJ whole genome shotgun (WGS) entry which is preliminary data.</text>
</comment>
<dbReference type="AlphaFoldDB" id="A0A2S7VF39"/>
<dbReference type="Proteomes" id="UP000238707">
    <property type="component" value="Unassembled WGS sequence"/>
</dbReference>
<dbReference type="InterPro" id="IPR000182">
    <property type="entry name" value="GNAT_dom"/>
</dbReference>
<keyword evidence="3" id="KW-1185">Reference proteome</keyword>
<dbReference type="InterPro" id="IPR016181">
    <property type="entry name" value="Acyl_CoA_acyltransferase"/>
</dbReference>
<dbReference type="SUPFAM" id="SSF55729">
    <property type="entry name" value="Acyl-CoA N-acyltransferases (Nat)"/>
    <property type="match status" value="1"/>
</dbReference>
<dbReference type="PROSITE" id="PS51186">
    <property type="entry name" value="GNAT"/>
    <property type="match status" value="1"/>
</dbReference>
<feature type="domain" description="N-acetyltransferase" evidence="1">
    <location>
        <begin position="3"/>
        <end position="148"/>
    </location>
</feature>
<dbReference type="GO" id="GO:0016747">
    <property type="term" value="F:acyltransferase activity, transferring groups other than amino-acyl groups"/>
    <property type="evidence" value="ECO:0007669"/>
    <property type="project" value="InterPro"/>
</dbReference>
<evidence type="ECO:0000313" key="2">
    <source>
        <dbReference type="EMBL" id="PQJ60786.1"/>
    </source>
</evidence>
<name>A0A2S7VF39_9VIBR</name>
<dbReference type="EMBL" id="MSCI01000002">
    <property type="protein sequence ID" value="PQJ60786.1"/>
    <property type="molecule type" value="Genomic_DNA"/>
</dbReference>
<dbReference type="Gene3D" id="3.40.630.30">
    <property type="match status" value="1"/>
</dbReference>
<sequence>MEIILSKFKKHEHSSAFDDFKLYMKPIVESAVGWDEGFQRTSFESKLEPEWFSWIICNGEKVGYVCTRFKSSSIHIHLLIIYTDSQRKGFGSTVIQKLKQQANLQQLDLTLSCFKNNEPAARMYKRLEFVIDSEDEFFYNFISAVEST</sequence>
<dbReference type="CDD" id="cd04301">
    <property type="entry name" value="NAT_SF"/>
    <property type="match status" value="1"/>
</dbReference>
<evidence type="ECO:0000259" key="1">
    <source>
        <dbReference type="PROSITE" id="PS51186"/>
    </source>
</evidence>
<protein>
    <submittedName>
        <fullName evidence="2">GNAT family N-acetyltransferase</fullName>
    </submittedName>
</protein>
<gene>
    <name evidence="2" type="ORF">BTO10_15735</name>
</gene>
<accession>A0A2S7VF39</accession>
<proteinExistence type="predicted"/>
<dbReference type="Pfam" id="PF00583">
    <property type="entry name" value="Acetyltransf_1"/>
    <property type="match status" value="1"/>
</dbReference>
<organism evidence="2 3">
    <name type="scientific">Vibrio chagasii</name>
    <dbReference type="NCBI Taxonomy" id="170679"/>
    <lineage>
        <taxon>Bacteria</taxon>
        <taxon>Pseudomonadati</taxon>
        <taxon>Pseudomonadota</taxon>
        <taxon>Gammaproteobacteria</taxon>
        <taxon>Vibrionales</taxon>
        <taxon>Vibrionaceae</taxon>
        <taxon>Vibrio</taxon>
    </lineage>
</organism>
<dbReference type="RefSeq" id="WP_105025179.1">
    <property type="nucleotide sequence ID" value="NZ_MSCI01000002.1"/>
</dbReference>
<reference evidence="2 3" key="1">
    <citation type="submission" date="2016-12" db="EMBL/GenBank/DDBJ databases">
        <title>Diversity of luminous bacteria.</title>
        <authorList>
            <person name="Yoshizawa S."/>
            <person name="Kogure K."/>
        </authorList>
    </citation>
    <scope>NUCLEOTIDE SEQUENCE [LARGE SCALE GENOMIC DNA]</scope>
    <source>
        <strain evidence="2 3">LC2-408</strain>
    </source>
</reference>
<evidence type="ECO:0000313" key="3">
    <source>
        <dbReference type="Proteomes" id="UP000238707"/>
    </source>
</evidence>